<feature type="compositionally biased region" description="Low complexity" evidence="5">
    <location>
        <begin position="31"/>
        <end position="48"/>
    </location>
</feature>
<protein>
    <submittedName>
        <fullName evidence="9">Potassium voltage-gated channel subfamily H member 7</fullName>
    </submittedName>
</protein>
<feature type="compositionally biased region" description="Basic and acidic residues" evidence="5">
    <location>
        <begin position="1"/>
        <end position="11"/>
    </location>
</feature>
<dbReference type="Proteomes" id="UP001152797">
    <property type="component" value="Unassembled WGS sequence"/>
</dbReference>
<evidence type="ECO:0000256" key="2">
    <source>
        <dbReference type="ARBA" id="ARBA00022692"/>
    </source>
</evidence>
<name>A0A9P1C4V5_9DINO</name>
<dbReference type="InterPro" id="IPR014710">
    <property type="entry name" value="RmlC-like_jellyroll"/>
</dbReference>
<evidence type="ECO:0000313" key="9">
    <source>
        <dbReference type="EMBL" id="CAL4772859.1"/>
    </source>
</evidence>
<dbReference type="OrthoDB" id="421226at2759"/>
<comment type="subcellular location">
    <subcellularLocation>
        <location evidence="1">Membrane</location>
        <topology evidence="1">Multi-pass membrane protein</topology>
    </subcellularLocation>
</comment>
<dbReference type="InterPro" id="IPR018490">
    <property type="entry name" value="cNMP-bd_dom_sf"/>
</dbReference>
<evidence type="ECO:0000313" key="10">
    <source>
        <dbReference type="Proteomes" id="UP001152797"/>
    </source>
</evidence>
<sequence>MKEPGFLEKRIAPPPPSGSPKMLLKEGSFDGVAASSASLPVPGSSSGGLRKKKSRSLKSPVGETRNVGSGGVASGSDGNEKIEKPLRKVSVSQTVPAMPPVTANSSLSSDDRSAMITYEPRTCWAQKSRLGRRGSTSINAINPLNGTASNTLHGADSEGRTVESMLKSQRGARSLQPLNPNGHLRNIWDFAGVMILGVDLVLIPLLFVQPRLYELFPSLAIESKMAVCYWLLDFALSFFTGYLEKGTLVMDLRKIACRYLSTWFVPDLTVNAIDVVMILAESMISNDESMRASTRLLRLLRLSRVVRLGKLTKFASFLRDKFESEVTYTQFSLVILILAMCLLEHIIACGWFGIGSMETESTWLSRSEWSDSSFTLQYTTALRWAFSQLGVGGTELEAVNEKEGIYSNVVALISLITFSSVVSSMTSLVSTLQGQGREETQQFSLLRRFLRVNHIPENLSHRITRFLHYTYHERTANVDDPQILMFLSKSLHAELQLERHREHIDKIQFLHTLLHNPSISFQEGQVMQTLAQRALSSHDLGEDDVVFCHGNPATSAYLLLHGSMTYRQVDMNVQPTGDYWICEMCLWTHWSHFGDLHCQSFSHICALHVQEFCEVICSSPTVQVQAHNYAKDYINCMHAENACSDLWVSELQVAKNSSLRGDDWMRSKWTSWVKGPASPSSHQASPRLMSQVVPQ</sequence>
<dbReference type="GO" id="GO:0035725">
    <property type="term" value="P:sodium ion transmembrane transport"/>
    <property type="evidence" value="ECO:0007669"/>
    <property type="project" value="TreeGrafter"/>
</dbReference>
<keyword evidence="3" id="KW-1133">Transmembrane helix</keyword>
<dbReference type="EMBL" id="CAMXCT010001001">
    <property type="protein sequence ID" value="CAI3985547.1"/>
    <property type="molecule type" value="Genomic_DNA"/>
</dbReference>
<keyword evidence="4" id="KW-0472">Membrane</keyword>
<proteinExistence type="predicted"/>
<evidence type="ECO:0000313" key="8">
    <source>
        <dbReference type="EMBL" id="CAL1138922.1"/>
    </source>
</evidence>
<accession>A0A9P1C4V5</accession>
<dbReference type="InterPro" id="IPR005821">
    <property type="entry name" value="Ion_trans_dom"/>
</dbReference>
<reference evidence="8" key="2">
    <citation type="submission" date="2024-04" db="EMBL/GenBank/DDBJ databases">
        <authorList>
            <person name="Chen Y."/>
            <person name="Shah S."/>
            <person name="Dougan E. K."/>
            <person name="Thang M."/>
            <person name="Chan C."/>
        </authorList>
    </citation>
    <scope>NUCLEOTIDE SEQUENCE [LARGE SCALE GENOMIC DNA]</scope>
</reference>
<dbReference type="PANTHER" id="PTHR45689:SF5">
    <property type="entry name" value="I[[H]] CHANNEL, ISOFORM E"/>
    <property type="match status" value="1"/>
</dbReference>
<evidence type="ECO:0000313" key="7">
    <source>
        <dbReference type="EMBL" id="CAI3985547.1"/>
    </source>
</evidence>
<dbReference type="Pfam" id="PF00520">
    <property type="entry name" value="Ion_trans"/>
    <property type="match status" value="1"/>
</dbReference>
<dbReference type="PANTHER" id="PTHR45689">
    <property type="entry name" value="I[[H]] CHANNEL, ISOFORM E"/>
    <property type="match status" value="1"/>
</dbReference>
<evidence type="ECO:0000256" key="1">
    <source>
        <dbReference type="ARBA" id="ARBA00004141"/>
    </source>
</evidence>
<dbReference type="Gene3D" id="2.60.120.10">
    <property type="entry name" value="Jelly Rolls"/>
    <property type="match status" value="1"/>
</dbReference>
<dbReference type="Gene3D" id="1.10.287.70">
    <property type="match status" value="1"/>
</dbReference>
<reference evidence="7" key="1">
    <citation type="submission" date="2022-10" db="EMBL/GenBank/DDBJ databases">
        <authorList>
            <person name="Chen Y."/>
            <person name="Dougan E. K."/>
            <person name="Chan C."/>
            <person name="Rhodes N."/>
            <person name="Thang M."/>
        </authorList>
    </citation>
    <scope>NUCLEOTIDE SEQUENCE</scope>
</reference>
<dbReference type="EMBL" id="CAMXCT030001001">
    <property type="protein sequence ID" value="CAL4772859.1"/>
    <property type="molecule type" value="Genomic_DNA"/>
</dbReference>
<evidence type="ECO:0000256" key="4">
    <source>
        <dbReference type="ARBA" id="ARBA00023136"/>
    </source>
</evidence>
<dbReference type="AlphaFoldDB" id="A0A9P1C4V5"/>
<dbReference type="GO" id="GO:0005249">
    <property type="term" value="F:voltage-gated potassium channel activity"/>
    <property type="evidence" value="ECO:0007669"/>
    <property type="project" value="TreeGrafter"/>
</dbReference>
<feature type="region of interest" description="Disordered" evidence="5">
    <location>
        <begin position="1"/>
        <end position="108"/>
    </location>
</feature>
<gene>
    <name evidence="7" type="ORF">C1SCF055_LOCUS12986</name>
</gene>
<organism evidence="7">
    <name type="scientific">Cladocopium goreaui</name>
    <dbReference type="NCBI Taxonomy" id="2562237"/>
    <lineage>
        <taxon>Eukaryota</taxon>
        <taxon>Sar</taxon>
        <taxon>Alveolata</taxon>
        <taxon>Dinophyceae</taxon>
        <taxon>Suessiales</taxon>
        <taxon>Symbiodiniaceae</taxon>
        <taxon>Cladocopium</taxon>
    </lineage>
</organism>
<feature type="domain" description="Ion transport" evidence="6">
    <location>
        <begin position="186"/>
        <end position="432"/>
    </location>
</feature>
<feature type="region of interest" description="Disordered" evidence="5">
    <location>
        <begin position="674"/>
        <end position="695"/>
    </location>
</feature>
<evidence type="ECO:0000259" key="6">
    <source>
        <dbReference type="Pfam" id="PF00520"/>
    </source>
</evidence>
<keyword evidence="2" id="KW-0812">Transmembrane</keyword>
<dbReference type="SUPFAM" id="SSF51206">
    <property type="entry name" value="cAMP-binding domain-like"/>
    <property type="match status" value="1"/>
</dbReference>
<evidence type="ECO:0000256" key="3">
    <source>
        <dbReference type="ARBA" id="ARBA00022989"/>
    </source>
</evidence>
<dbReference type="EMBL" id="CAMXCT020001001">
    <property type="protein sequence ID" value="CAL1138922.1"/>
    <property type="molecule type" value="Genomic_DNA"/>
</dbReference>
<comment type="caution">
    <text evidence="7">The sequence shown here is derived from an EMBL/GenBank/DDBJ whole genome shotgun (WGS) entry which is preliminary data.</text>
</comment>
<dbReference type="InterPro" id="IPR051413">
    <property type="entry name" value="K/Na_HCN_channel"/>
</dbReference>
<evidence type="ECO:0000256" key="5">
    <source>
        <dbReference type="SAM" id="MobiDB-lite"/>
    </source>
</evidence>
<dbReference type="SUPFAM" id="SSF81324">
    <property type="entry name" value="Voltage-gated potassium channels"/>
    <property type="match status" value="1"/>
</dbReference>
<keyword evidence="10" id="KW-1185">Reference proteome</keyword>
<dbReference type="GO" id="GO:0098855">
    <property type="term" value="C:HCN channel complex"/>
    <property type="evidence" value="ECO:0007669"/>
    <property type="project" value="TreeGrafter"/>
</dbReference>
<dbReference type="GO" id="GO:0003254">
    <property type="term" value="P:regulation of membrane depolarization"/>
    <property type="evidence" value="ECO:0007669"/>
    <property type="project" value="TreeGrafter"/>
</dbReference>